<dbReference type="OrthoDB" id="8080371at2"/>
<sequence>MHNYPIELRDDLNRMLIKTIYDLGIVNVPVLAAGLASRHCDLSLADAERLVLGFAQLYAAPIEFDRSACDWRSRAPVGADNNGLLLDIVENEFGRAA</sequence>
<organism evidence="1 2">
    <name type="scientific">Rhizobium loti</name>
    <name type="common">Mesorhizobium loti</name>
    <dbReference type="NCBI Taxonomy" id="381"/>
    <lineage>
        <taxon>Bacteria</taxon>
        <taxon>Pseudomonadati</taxon>
        <taxon>Pseudomonadota</taxon>
        <taxon>Alphaproteobacteria</taxon>
        <taxon>Hyphomicrobiales</taxon>
        <taxon>Phyllobacteriaceae</taxon>
        <taxon>Mesorhizobium</taxon>
    </lineage>
</organism>
<name>A0A1A5JB91_RHILI</name>
<dbReference type="PATRIC" id="fig|266835.9.peg.1689"/>
<evidence type="ECO:0000313" key="2">
    <source>
        <dbReference type="Proteomes" id="UP000093748"/>
    </source>
</evidence>
<dbReference type="RefSeq" id="WP_010910668.1">
    <property type="nucleotide sequence ID" value="NZ_LZTH01000003.1"/>
</dbReference>
<protein>
    <submittedName>
        <fullName evidence="1">Uncharacterized protein</fullName>
    </submittedName>
</protein>
<evidence type="ECO:0000313" key="1">
    <source>
        <dbReference type="EMBL" id="OBP70525.1"/>
    </source>
</evidence>
<dbReference type="GeneID" id="66682930"/>
<dbReference type="AlphaFoldDB" id="A0A1A5JB91"/>
<proteinExistence type="predicted"/>
<accession>A0A1A5JB91</accession>
<dbReference type="EMBL" id="LZTJ01000033">
    <property type="protein sequence ID" value="OBP70525.1"/>
    <property type="molecule type" value="Genomic_DNA"/>
</dbReference>
<reference evidence="2" key="1">
    <citation type="submission" date="2016-06" db="EMBL/GenBank/DDBJ databases">
        <title>NZP2037 Pacbio-Illumina hybrid assembly.</title>
        <authorList>
            <person name="Ramsay J.P."/>
        </authorList>
    </citation>
    <scope>NUCLEOTIDE SEQUENCE [LARGE SCALE GENOMIC DNA]</scope>
    <source>
        <strain evidence="2">R7ANS::ICEMlSym2042</strain>
    </source>
</reference>
<dbReference type="Proteomes" id="UP000093748">
    <property type="component" value="Unassembled WGS sequence"/>
</dbReference>
<gene>
    <name evidence="1" type="ORF">BAE39_23300</name>
</gene>
<comment type="caution">
    <text evidence="1">The sequence shown here is derived from an EMBL/GenBank/DDBJ whole genome shotgun (WGS) entry which is preliminary data.</text>
</comment>